<dbReference type="Pfam" id="PF12833">
    <property type="entry name" value="HTH_18"/>
    <property type="match status" value="1"/>
</dbReference>
<comment type="caution">
    <text evidence="13">The sequence shown here is derived from an EMBL/GenBank/DDBJ whole genome shotgun (WGS) entry which is preliminary data.</text>
</comment>
<sequence>MLKVFLVEDESVIRDGLRDNIPWEQYGFRFVGEAADGEMALPLIRKARPDVLITDIKMPFMDGLSLSRIVSKEFPEMKIIIISGYDDFEYARQAIEVGVDQFLLKPITRLTLKKTLLELRDKIEQERDKNDYQIQYQTEMHVYEQFSRRRFMEKVLTGELPVKEIYEEAAKLSLEITAPCYNLLLFYLQEKDPDLTGEGMEEFMRSQDEVLLYFLRHPEYLLFRWNASSYGVLIRGEKTQIGEFTEKGLAHIRDFCMRQEHLEWYVAVGSPVERLSLLPECYRQVNHYFAYRFIMPDLHVLSGVTLEDYINAQEKQNIDSVDPATMAQEVIRDFLEHGNESEIHDFVESYLQSIRKALKSRMFRAYVVLNIRFTTIAYIESLGASKEEYMDKIGDYAQEMNIETDEVPAYFVNMLQAAFEIREKANSRQNKKMISRALAYIDENYMHDSLSLNTVAAEAEVSANYLSAVFSQSMDKTFVEYVTEKRMENAKKLLKSTDFPSGEIAARVGYKDAHYFSFVFRKTQGMTPREYRAGGREGTAE</sequence>
<evidence type="ECO:0000256" key="7">
    <source>
        <dbReference type="ARBA" id="ARBA00023125"/>
    </source>
</evidence>
<feature type="domain" description="Response regulatory" evidence="12">
    <location>
        <begin position="3"/>
        <end position="120"/>
    </location>
</feature>
<dbReference type="Proteomes" id="UP000823902">
    <property type="component" value="Unassembled WGS sequence"/>
</dbReference>
<dbReference type="EMBL" id="DWVY01000019">
    <property type="protein sequence ID" value="HJC74157.1"/>
    <property type="molecule type" value="Genomic_DNA"/>
</dbReference>
<reference evidence="13" key="2">
    <citation type="submission" date="2021-04" db="EMBL/GenBank/DDBJ databases">
        <authorList>
            <person name="Gilroy R."/>
        </authorList>
    </citation>
    <scope>NUCLEOTIDE SEQUENCE</scope>
    <source>
        <strain evidence="13">CHK196-7946</strain>
    </source>
</reference>
<keyword evidence="6" id="KW-0805">Transcription regulation</keyword>
<dbReference type="CDD" id="cd17536">
    <property type="entry name" value="REC_YesN-like"/>
    <property type="match status" value="1"/>
</dbReference>
<dbReference type="SUPFAM" id="SSF46689">
    <property type="entry name" value="Homeodomain-like"/>
    <property type="match status" value="1"/>
</dbReference>
<evidence type="ECO:0000256" key="2">
    <source>
        <dbReference type="ARBA" id="ARBA00018672"/>
    </source>
</evidence>
<dbReference type="InterPro" id="IPR051552">
    <property type="entry name" value="HptR"/>
</dbReference>
<feature type="modified residue" description="4-aspartylphosphate" evidence="10">
    <location>
        <position position="55"/>
    </location>
</feature>
<feature type="domain" description="HTH araC/xylS-type" evidence="11">
    <location>
        <begin position="435"/>
        <end position="534"/>
    </location>
</feature>
<evidence type="ECO:0000259" key="11">
    <source>
        <dbReference type="PROSITE" id="PS01124"/>
    </source>
</evidence>
<evidence type="ECO:0000256" key="9">
    <source>
        <dbReference type="ARBA" id="ARBA00024867"/>
    </source>
</evidence>
<dbReference type="PANTHER" id="PTHR42713:SF3">
    <property type="entry name" value="TRANSCRIPTIONAL REGULATORY PROTEIN HPTR"/>
    <property type="match status" value="1"/>
</dbReference>
<dbReference type="GO" id="GO:0003700">
    <property type="term" value="F:DNA-binding transcription factor activity"/>
    <property type="evidence" value="ECO:0007669"/>
    <property type="project" value="InterPro"/>
</dbReference>
<dbReference type="PROSITE" id="PS50110">
    <property type="entry name" value="RESPONSE_REGULATORY"/>
    <property type="match status" value="1"/>
</dbReference>
<keyword evidence="7" id="KW-0238">DNA-binding</keyword>
<dbReference type="InterPro" id="IPR009057">
    <property type="entry name" value="Homeodomain-like_sf"/>
</dbReference>
<evidence type="ECO:0000256" key="8">
    <source>
        <dbReference type="ARBA" id="ARBA00023163"/>
    </source>
</evidence>
<comment type="subcellular location">
    <subcellularLocation>
        <location evidence="1">Cytoplasm</location>
    </subcellularLocation>
</comment>
<protein>
    <recommendedName>
        <fullName evidence="2">Stage 0 sporulation protein A homolog</fullName>
    </recommendedName>
</protein>
<evidence type="ECO:0000256" key="4">
    <source>
        <dbReference type="ARBA" id="ARBA00022553"/>
    </source>
</evidence>
<keyword evidence="5" id="KW-0902">Two-component regulatory system</keyword>
<dbReference type="PROSITE" id="PS01124">
    <property type="entry name" value="HTH_ARAC_FAMILY_2"/>
    <property type="match status" value="1"/>
</dbReference>
<evidence type="ECO:0000259" key="12">
    <source>
        <dbReference type="PROSITE" id="PS50110"/>
    </source>
</evidence>
<keyword evidence="3" id="KW-0963">Cytoplasm</keyword>
<dbReference type="GO" id="GO:0043565">
    <property type="term" value="F:sequence-specific DNA binding"/>
    <property type="evidence" value="ECO:0007669"/>
    <property type="project" value="InterPro"/>
</dbReference>
<keyword evidence="8" id="KW-0804">Transcription</keyword>
<evidence type="ECO:0000256" key="3">
    <source>
        <dbReference type="ARBA" id="ARBA00022490"/>
    </source>
</evidence>
<dbReference type="InterPro" id="IPR020449">
    <property type="entry name" value="Tscrpt_reg_AraC-type_HTH"/>
</dbReference>
<dbReference type="Gene3D" id="3.40.50.2300">
    <property type="match status" value="1"/>
</dbReference>
<dbReference type="InterPro" id="IPR018060">
    <property type="entry name" value="HTH_AraC"/>
</dbReference>
<dbReference type="Gene3D" id="1.10.10.60">
    <property type="entry name" value="Homeodomain-like"/>
    <property type="match status" value="2"/>
</dbReference>
<evidence type="ECO:0000256" key="10">
    <source>
        <dbReference type="PROSITE-ProRule" id="PRU00169"/>
    </source>
</evidence>
<dbReference type="PRINTS" id="PR00032">
    <property type="entry name" value="HTHARAC"/>
</dbReference>
<dbReference type="GO" id="GO:0005737">
    <property type="term" value="C:cytoplasm"/>
    <property type="evidence" value="ECO:0007669"/>
    <property type="project" value="UniProtKB-SubCell"/>
</dbReference>
<dbReference type="Pfam" id="PF00072">
    <property type="entry name" value="Response_reg"/>
    <property type="match status" value="1"/>
</dbReference>
<comment type="function">
    <text evidence="9">May play the central regulatory role in sporulation. It may be an element of the effector pathway responsible for the activation of sporulation genes in response to nutritional stress. Spo0A may act in concert with spo0H (a sigma factor) to control the expression of some genes that are critical to the sporulation process.</text>
</comment>
<name>A0A9D2TMR1_9FIRM</name>
<dbReference type="InterPro" id="IPR011006">
    <property type="entry name" value="CheY-like_superfamily"/>
</dbReference>
<evidence type="ECO:0000313" key="14">
    <source>
        <dbReference type="Proteomes" id="UP000823902"/>
    </source>
</evidence>
<reference evidence="13" key="1">
    <citation type="journal article" date="2021" name="PeerJ">
        <title>Extensive microbial diversity within the chicken gut microbiome revealed by metagenomics and culture.</title>
        <authorList>
            <person name="Gilroy R."/>
            <person name="Ravi A."/>
            <person name="Getino M."/>
            <person name="Pursley I."/>
            <person name="Horton D.L."/>
            <person name="Alikhan N.F."/>
            <person name="Baker D."/>
            <person name="Gharbi K."/>
            <person name="Hall N."/>
            <person name="Watson M."/>
            <person name="Adriaenssens E.M."/>
            <person name="Foster-Nyarko E."/>
            <person name="Jarju S."/>
            <person name="Secka A."/>
            <person name="Antonio M."/>
            <person name="Oren A."/>
            <person name="Chaudhuri R.R."/>
            <person name="La Ragione R."/>
            <person name="Hildebrand F."/>
            <person name="Pallen M.J."/>
        </authorList>
    </citation>
    <scope>NUCLEOTIDE SEQUENCE</scope>
    <source>
        <strain evidence="13">CHK196-7946</strain>
    </source>
</reference>
<evidence type="ECO:0000256" key="5">
    <source>
        <dbReference type="ARBA" id="ARBA00023012"/>
    </source>
</evidence>
<evidence type="ECO:0000256" key="6">
    <source>
        <dbReference type="ARBA" id="ARBA00023015"/>
    </source>
</evidence>
<dbReference type="PANTHER" id="PTHR42713">
    <property type="entry name" value="HISTIDINE KINASE-RELATED"/>
    <property type="match status" value="1"/>
</dbReference>
<dbReference type="SMART" id="SM00342">
    <property type="entry name" value="HTH_ARAC"/>
    <property type="match status" value="1"/>
</dbReference>
<accession>A0A9D2TMR1</accession>
<dbReference type="GO" id="GO:0000160">
    <property type="term" value="P:phosphorelay signal transduction system"/>
    <property type="evidence" value="ECO:0007669"/>
    <property type="project" value="UniProtKB-KW"/>
</dbReference>
<evidence type="ECO:0000256" key="1">
    <source>
        <dbReference type="ARBA" id="ARBA00004496"/>
    </source>
</evidence>
<gene>
    <name evidence="13" type="ORF">H9697_04305</name>
</gene>
<dbReference type="AlphaFoldDB" id="A0A9D2TMR1"/>
<keyword evidence="4 10" id="KW-0597">Phosphoprotein</keyword>
<dbReference type="InterPro" id="IPR001789">
    <property type="entry name" value="Sig_transdc_resp-reg_receiver"/>
</dbReference>
<dbReference type="SMART" id="SM00448">
    <property type="entry name" value="REC"/>
    <property type="match status" value="1"/>
</dbReference>
<evidence type="ECO:0000313" key="13">
    <source>
        <dbReference type="EMBL" id="HJC74157.1"/>
    </source>
</evidence>
<proteinExistence type="predicted"/>
<dbReference type="SUPFAM" id="SSF52172">
    <property type="entry name" value="CheY-like"/>
    <property type="match status" value="1"/>
</dbReference>
<organism evidence="13 14">
    <name type="scientific">Candidatus Mediterraneibacter faecavium</name>
    <dbReference type="NCBI Taxonomy" id="2838668"/>
    <lineage>
        <taxon>Bacteria</taxon>
        <taxon>Bacillati</taxon>
        <taxon>Bacillota</taxon>
        <taxon>Clostridia</taxon>
        <taxon>Lachnospirales</taxon>
        <taxon>Lachnospiraceae</taxon>
        <taxon>Mediterraneibacter</taxon>
    </lineage>
</organism>